<evidence type="ECO:0000313" key="1">
    <source>
        <dbReference type="EMBL" id="AFM23498.1"/>
    </source>
</evidence>
<accession>I4C1Q7</accession>
<sequence length="108" mass="10973">MRIQGQNVLICVIALLMGLAVALPCPAENFPCVGGPILGCPTVPVCSPPIVPIVPCCEPSPLFPPPPPIVAPVILGPVCAPAVVPYGPPPVSVSVSPYSGQLRHSAPR</sequence>
<dbReference type="HOGENOM" id="CLU_2192800_0_0_7"/>
<keyword evidence="2" id="KW-1185">Reference proteome</keyword>
<dbReference type="AlphaFoldDB" id="I4C1Q7"/>
<organism evidence="1 2">
    <name type="scientific">Desulfomonile tiedjei (strain ATCC 49306 / DSM 6799 / DCB-1)</name>
    <dbReference type="NCBI Taxonomy" id="706587"/>
    <lineage>
        <taxon>Bacteria</taxon>
        <taxon>Pseudomonadati</taxon>
        <taxon>Thermodesulfobacteriota</taxon>
        <taxon>Desulfomonilia</taxon>
        <taxon>Desulfomonilales</taxon>
        <taxon>Desulfomonilaceae</taxon>
        <taxon>Desulfomonile</taxon>
    </lineage>
</organism>
<dbReference type="EMBL" id="CP003360">
    <property type="protein sequence ID" value="AFM23498.1"/>
    <property type="molecule type" value="Genomic_DNA"/>
</dbReference>
<gene>
    <name evidence="1" type="ordered locus">Desti_0773</name>
</gene>
<dbReference type="STRING" id="706587.Desti_0773"/>
<reference evidence="2" key="1">
    <citation type="submission" date="2012-06" db="EMBL/GenBank/DDBJ databases">
        <title>Complete sequence of chromosome of Desulfomonile tiedjei DSM 6799.</title>
        <authorList>
            <person name="Lucas S."/>
            <person name="Copeland A."/>
            <person name="Lapidus A."/>
            <person name="Glavina del Rio T."/>
            <person name="Dalin E."/>
            <person name="Tice H."/>
            <person name="Bruce D."/>
            <person name="Goodwin L."/>
            <person name="Pitluck S."/>
            <person name="Peters L."/>
            <person name="Ovchinnikova G."/>
            <person name="Zeytun A."/>
            <person name="Lu M."/>
            <person name="Kyrpides N."/>
            <person name="Mavromatis K."/>
            <person name="Ivanova N."/>
            <person name="Brettin T."/>
            <person name="Detter J.C."/>
            <person name="Han C."/>
            <person name="Larimer F."/>
            <person name="Land M."/>
            <person name="Hauser L."/>
            <person name="Markowitz V."/>
            <person name="Cheng J.-F."/>
            <person name="Hugenholtz P."/>
            <person name="Woyke T."/>
            <person name="Wu D."/>
            <person name="Spring S."/>
            <person name="Schroeder M."/>
            <person name="Brambilla E."/>
            <person name="Klenk H.-P."/>
            <person name="Eisen J.A."/>
        </authorList>
    </citation>
    <scope>NUCLEOTIDE SEQUENCE [LARGE SCALE GENOMIC DNA]</scope>
    <source>
        <strain evidence="2">ATCC 49306 / DSM 6799 / DCB-1</strain>
    </source>
</reference>
<evidence type="ECO:0000313" key="2">
    <source>
        <dbReference type="Proteomes" id="UP000006055"/>
    </source>
</evidence>
<protein>
    <submittedName>
        <fullName evidence="1">Uncharacterized protein</fullName>
    </submittedName>
</protein>
<dbReference type="Proteomes" id="UP000006055">
    <property type="component" value="Chromosome"/>
</dbReference>
<dbReference type="KEGG" id="dti:Desti_0773"/>
<name>I4C1Q7_DESTA</name>
<proteinExistence type="predicted"/>